<evidence type="ECO:0000256" key="1">
    <source>
        <dbReference type="ARBA" id="ARBA00022614"/>
    </source>
</evidence>
<dbReference type="Proteomes" id="UP000428333">
    <property type="component" value="Linkage Group LG04"/>
</dbReference>
<evidence type="ECO:0000313" key="5">
    <source>
        <dbReference type="EMBL" id="KAE9460719.1"/>
    </source>
</evidence>
<dbReference type="FunFam" id="3.80.10.10:FF:000383">
    <property type="entry name" value="Leucine-rich repeat receptor protein kinase EMS1"/>
    <property type="match status" value="1"/>
</dbReference>
<dbReference type="InterPro" id="IPR053211">
    <property type="entry name" value="DNA_repair-toleration"/>
</dbReference>
<evidence type="ECO:0000256" key="4">
    <source>
        <dbReference type="SAM" id="SignalP"/>
    </source>
</evidence>
<dbReference type="Pfam" id="PF13855">
    <property type="entry name" value="LRR_8"/>
    <property type="match status" value="1"/>
</dbReference>
<keyword evidence="6" id="KW-1185">Reference proteome</keyword>
<dbReference type="InterPro" id="IPR032675">
    <property type="entry name" value="LRR_dom_sf"/>
</dbReference>
<evidence type="ECO:0008006" key="7">
    <source>
        <dbReference type="Google" id="ProtNLM"/>
    </source>
</evidence>
<comment type="caution">
    <text evidence="5">The sequence shown here is derived from an EMBL/GenBank/DDBJ whole genome shotgun (WGS) entry which is preliminary data.</text>
</comment>
<evidence type="ECO:0000256" key="2">
    <source>
        <dbReference type="ARBA" id="ARBA00022729"/>
    </source>
</evidence>
<evidence type="ECO:0000256" key="3">
    <source>
        <dbReference type="ARBA" id="ARBA00022737"/>
    </source>
</evidence>
<keyword evidence="2 4" id="KW-0732">Signal</keyword>
<dbReference type="PANTHER" id="PTHR48060:SF7">
    <property type="entry name" value="DNA DAMAGE-REPAIR_TOLERATION PROTEIN DRT100"/>
    <property type="match status" value="1"/>
</dbReference>
<keyword evidence="3" id="KW-0677">Repeat</keyword>
<protein>
    <recommendedName>
        <fullName evidence="7">Leucine-rich repeat-containing N-terminal plant-type domain-containing protein</fullName>
    </recommendedName>
</protein>
<feature type="signal peptide" evidence="4">
    <location>
        <begin position="1"/>
        <end position="22"/>
    </location>
</feature>
<feature type="non-terminal residue" evidence="5">
    <location>
        <position position="1"/>
    </location>
</feature>
<dbReference type="PANTHER" id="PTHR48060">
    <property type="entry name" value="DNA DAMAGE-REPAIR/TOLERATION PROTEIN DRT100"/>
    <property type="match status" value="1"/>
</dbReference>
<accession>A0A6A4LZD0</accession>
<dbReference type="Gene3D" id="3.80.10.10">
    <property type="entry name" value="Ribonuclease Inhibitor"/>
    <property type="match status" value="1"/>
</dbReference>
<organism evidence="5 6">
    <name type="scientific">Rhododendron williamsianum</name>
    <dbReference type="NCBI Taxonomy" id="262921"/>
    <lineage>
        <taxon>Eukaryota</taxon>
        <taxon>Viridiplantae</taxon>
        <taxon>Streptophyta</taxon>
        <taxon>Embryophyta</taxon>
        <taxon>Tracheophyta</taxon>
        <taxon>Spermatophyta</taxon>
        <taxon>Magnoliopsida</taxon>
        <taxon>eudicotyledons</taxon>
        <taxon>Gunneridae</taxon>
        <taxon>Pentapetalae</taxon>
        <taxon>asterids</taxon>
        <taxon>Ericales</taxon>
        <taxon>Ericaceae</taxon>
        <taxon>Ericoideae</taxon>
        <taxon>Rhodoreae</taxon>
        <taxon>Rhododendron</taxon>
    </lineage>
</organism>
<evidence type="ECO:0000313" key="6">
    <source>
        <dbReference type="Proteomes" id="UP000428333"/>
    </source>
</evidence>
<dbReference type="SUPFAM" id="SSF52058">
    <property type="entry name" value="L domain-like"/>
    <property type="match status" value="1"/>
</dbReference>
<dbReference type="OrthoDB" id="676979at2759"/>
<proteinExistence type="predicted"/>
<dbReference type="EMBL" id="QEFC01001000">
    <property type="protein sequence ID" value="KAE9460719.1"/>
    <property type="molecule type" value="Genomic_DNA"/>
</dbReference>
<gene>
    <name evidence="5" type="ORF">C3L33_07381</name>
</gene>
<reference evidence="5 6" key="1">
    <citation type="journal article" date="2019" name="Genome Biol. Evol.">
        <title>The Rhododendron genome and chromosomal organization provide insight into shared whole-genome duplications across the heath family (Ericaceae).</title>
        <authorList>
            <person name="Soza V.L."/>
            <person name="Lindsley D."/>
            <person name="Waalkes A."/>
            <person name="Ramage E."/>
            <person name="Patwardhan R.P."/>
            <person name="Burton J.N."/>
            <person name="Adey A."/>
            <person name="Kumar A."/>
            <person name="Qiu R."/>
            <person name="Shendure J."/>
            <person name="Hall B."/>
        </authorList>
    </citation>
    <scope>NUCLEOTIDE SEQUENCE [LARGE SCALE GENOMIC DNA]</scope>
    <source>
        <strain evidence="5">RSF 1966-606</strain>
    </source>
</reference>
<feature type="chain" id="PRO_5025354162" description="Leucine-rich repeat-containing N-terminal plant-type domain-containing protein" evidence="4">
    <location>
        <begin position="23"/>
        <end position="452"/>
    </location>
</feature>
<dbReference type="InterPro" id="IPR001611">
    <property type="entry name" value="Leu-rich_rpt"/>
</dbReference>
<name>A0A6A4LZD0_9ERIC</name>
<keyword evidence="1" id="KW-0433">Leucine-rich repeat</keyword>
<dbReference type="Pfam" id="PF00560">
    <property type="entry name" value="LRR_1"/>
    <property type="match status" value="2"/>
</dbReference>
<dbReference type="AlphaFoldDB" id="A0A6A4LZD0"/>
<sequence>MAVSFSLFCALTLFLIFNIVISQPALDSAEQESVYRVLDSINSEIHWWNLFPDDLCLSAPHGVSCDLFDESDGSQSTHVTELSFGYVSDYSPNPPCTPNSTITTPLLSSFKYLRKLFFYKCFFSSKQVPVPDLSAFGSSLEEVLFVENPSLVGSLKGKMGNLTSLRRLVFTGNNVSGEIPDGLGDLTSLEQITLSRNKFTGEVKGDLSKLKKLKVLDLSQNGFEGNVPDSIGGLSEVLKVDLSWNNFSGKIPGGLKNLRNLEFLDLGYNSFGKFGIPLFLGEMTSLREVHLSGNNLGGAIPEIWENLGGIMGIGLSGTGLVGNIPASMGVFLRNACYIGLDNNGLEGTVPEEFGSLESLSEINLMNNKLRGKLPFSVKFAAKMGEKLKLEGNPDLCVDGGLRHAKISGSLGQLKLCSNISRIGSSQVLFVGGNSVQQASHLLMFLGFLFLLA</sequence>